<evidence type="ECO:0000313" key="4">
    <source>
        <dbReference type="EMBL" id="OQP66222.1"/>
    </source>
</evidence>
<keyword evidence="2" id="KW-1133">Transmembrane helix</keyword>
<dbReference type="GO" id="GO:0005829">
    <property type="term" value="C:cytosol"/>
    <property type="evidence" value="ECO:0007669"/>
    <property type="project" value="TreeGrafter"/>
</dbReference>
<dbReference type="CDD" id="cd00093">
    <property type="entry name" value="HTH_XRE"/>
    <property type="match status" value="1"/>
</dbReference>
<dbReference type="STRING" id="550983.A4R26_14135"/>
<dbReference type="SMART" id="SM00530">
    <property type="entry name" value="HTH_XRE"/>
    <property type="match status" value="1"/>
</dbReference>
<comment type="caution">
    <text evidence="4">The sequence shown here is derived from an EMBL/GenBank/DDBJ whole genome shotgun (WGS) entry which is preliminary data.</text>
</comment>
<protein>
    <recommendedName>
        <fullName evidence="3">HTH cro/C1-type domain-containing protein</fullName>
    </recommendedName>
</protein>
<dbReference type="Gene3D" id="1.10.260.40">
    <property type="entry name" value="lambda repressor-like DNA-binding domains"/>
    <property type="match status" value="1"/>
</dbReference>
<dbReference type="OrthoDB" id="1357763at2"/>
<dbReference type="PROSITE" id="PS50943">
    <property type="entry name" value="HTH_CROC1"/>
    <property type="match status" value="1"/>
</dbReference>
<name>A0A1V9G6N4_9BACT</name>
<reference evidence="5" key="1">
    <citation type="submission" date="2016-04" db="EMBL/GenBank/DDBJ databases">
        <authorList>
            <person name="Chen L."/>
            <person name="Zhuang W."/>
            <person name="Wang G."/>
        </authorList>
    </citation>
    <scope>NUCLEOTIDE SEQUENCE [LARGE SCALE GENOMIC DNA]</scope>
    <source>
        <strain evidence="5">208</strain>
    </source>
</reference>
<feature type="transmembrane region" description="Helical" evidence="2">
    <location>
        <begin position="130"/>
        <end position="150"/>
    </location>
</feature>
<dbReference type="GO" id="GO:0003677">
    <property type="term" value="F:DNA binding"/>
    <property type="evidence" value="ECO:0007669"/>
    <property type="project" value="UniProtKB-KW"/>
</dbReference>
<dbReference type="PANTHER" id="PTHR46797">
    <property type="entry name" value="HTH-TYPE TRANSCRIPTIONAL REGULATOR"/>
    <property type="match status" value="1"/>
</dbReference>
<evidence type="ECO:0000313" key="5">
    <source>
        <dbReference type="Proteomes" id="UP000192276"/>
    </source>
</evidence>
<dbReference type="InterPro" id="IPR010982">
    <property type="entry name" value="Lambda_DNA-bd_dom_sf"/>
</dbReference>
<accession>A0A1V9G6N4</accession>
<dbReference type="InterPro" id="IPR001387">
    <property type="entry name" value="Cro/C1-type_HTH"/>
</dbReference>
<evidence type="ECO:0000256" key="2">
    <source>
        <dbReference type="SAM" id="Phobius"/>
    </source>
</evidence>
<dbReference type="AlphaFoldDB" id="A0A1V9G6N4"/>
<dbReference type="PANTHER" id="PTHR46797:SF1">
    <property type="entry name" value="METHYLPHOSPHONATE SYNTHASE"/>
    <property type="match status" value="1"/>
</dbReference>
<dbReference type="SUPFAM" id="SSF47413">
    <property type="entry name" value="lambda repressor-like DNA-binding domains"/>
    <property type="match status" value="1"/>
</dbReference>
<organism evidence="4 5">
    <name type="scientific">Niastella populi</name>
    <dbReference type="NCBI Taxonomy" id="550983"/>
    <lineage>
        <taxon>Bacteria</taxon>
        <taxon>Pseudomonadati</taxon>
        <taxon>Bacteroidota</taxon>
        <taxon>Chitinophagia</taxon>
        <taxon>Chitinophagales</taxon>
        <taxon>Chitinophagaceae</taxon>
        <taxon>Niastella</taxon>
    </lineage>
</organism>
<sequence>MQLSQRIIIARQQKGYTQEELATLAKLSIRTIQRIESGESVPRGFTLKAIAAALNLPAEQFLTDPNEQLMQVPPEADNGTAHFLQLFNLSCFSFIVIPWVHVLIPGYLLKKQKDLNRKEVEWCRKIIRQQVIWVICLHLVMLLALGYNLLQGYVFHNRQHASYLWPFFIMYMINTGIIFLNLFSIRKEYNRLDLSN</sequence>
<dbReference type="RefSeq" id="WP_081163010.1">
    <property type="nucleotide sequence ID" value="NZ_LWBP01000056.1"/>
</dbReference>
<keyword evidence="2" id="KW-0472">Membrane</keyword>
<dbReference type="InterPro" id="IPR050807">
    <property type="entry name" value="TransReg_Diox_bact_type"/>
</dbReference>
<keyword evidence="2" id="KW-0812">Transmembrane</keyword>
<dbReference type="Proteomes" id="UP000192276">
    <property type="component" value="Unassembled WGS sequence"/>
</dbReference>
<dbReference type="EMBL" id="LWBP01000056">
    <property type="protein sequence ID" value="OQP66222.1"/>
    <property type="molecule type" value="Genomic_DNA"/>
</dbReference>
<feature type="domain" description="HTH cro/C1-type" evidence="3">
    <location>
        <begin position="7"/>
        <end position="61"/>
    </location>
</feature>
<feature type="transmembrane region" description="Helical" evidence="2">
    <location>
        <begin position="162"/>
        <end position="183"/>
    </location>
</feature>
<evidence type="ECO:0000256" key="1">
    <source>
        <dbReference type="ARBA" id="ARBA00023125"/>
    </source>
</evidence>
<evidence type="ECO:0000259" key="3">
    <source>
        <dbReference type="PROSITE" id="PS50943"/>
    </source>
</evidence>
<feature type="transmembrane region" description="Helical" evidence="2">
    <location>
        <begin position="86"/>
        <end position="109"/>
    </location>
</feature>
<gene>
    <name evidence="4" type="ORF">A4R26_14135</name>
</gene>
<keyword evidence="1" id="KW-0238">DNA-binding</keyword>
<keyword evidence="5" id="KW-1185">Reference proteome</keyword>
<proteinExistence type="predicted"/>
<dbReference type="GO" id="GO:0003700">
    <property type="term" value="F:DNA-binding transcription factor activity"/>
    <property type="evidence" value="ECO:0007669"/>
    <property type="project" value="TreeGrafter"/>
</dbReference>
<dbReference type="Pfam" id="PF01381">
    <property type="entry name" value="HTH_3"/>
    <property type="match status" value="1"/>
</dbReference>